<organism evidence="2 3">
    <name type="scientific">Lepeophtheirus salmonis</name>
    <name type="common">Salmon louse</name>
    <name type="synonym">Caligus salmonis</name>
    <dbReference type="NCBI Taxonomy" id="72036"/>
    <lineage>
        <taxon>Eukaryota</taxon>
        <taxon>Metazoa</taxon>
        <taxon>Ecdysozoa</taxon>
        <taxon>Arthropoda</taxon>
        <taxon>Crustacea</taxon>
        <taxon>Multicrustacea</taxon>
        <taxon>Hexanauplia</taxon>
        <taxon>Copepoda</taxon>
        <taxon>Siphonostomatoida</taxon>
        <taxon>Caligidae</taxon>
        <taxon>Lepeophtheirus</taxon>
    </lineage>
</organism>
<feature type="compositionally biased region" description="Basic residues" evidence="1">
    <location>
        <begin position="176"/>
        <end position="185"/>
    </location>
</feature>
<reference evidence="2" key="1">
    <citation type="submission" date="2021-02" db="EMBL/GenBank/DDBJ databases">
        <authorList>
            <person name="Bekaert M."/>
        </authorList>
    </citation>
    <scope>NUCLEOTIDE SEQUENCE</scope>
    <source>
        <strain evidence="2">IoA-00</strain>
    </source>
</reference>
<dbReference type="EMBL" id="HG994594">
    <property type="protein sequence ID" value="CAF2861317.1"/>
    <property type="molecule type" value="Genomic_DNA"/>
</dbReference>
<proteinExistence type="predicted"/>
<accession>A0A7R8CQG5</accession>
<keyword evidence="3" id="KW-1185">Reference proteome</keyword>
<dbReference type="AlphaFoldDB" id="A0A7R8CQG5"/>
<evidence type="ECO:0000313" key="2">
    <source>
        <dbReference type="EMBL" id="CAF2861317.1"/>
    </source>
</evidence>
<gene>
    <name evidence="2" type="ORF">LSAA_6058</name>
</gene>
<feature type="compositionally biased region" description="Polar residues" evidence="1">
    <location>
        <begin position="149"/>
        <end position="168"/>
    </location>
</feature>
<name>A0A7R8CQG5_LEPSM</name>
<evidence type="ECO:0000313" key="3">
    <source>
        <dbReference type="Proteomes" id="UP000675881"/>
    </source>
</evidence>
<evidence type="ECO:0000256" key="1">
    <source>
        <dbReference type="SAM" id="MobiDB-lite"/>
    </source>
</evidence>
<feature type="region of interest" description="Disordered" evidence="1">
    <location>
        <begin position="149"/>
        <end position="185"/>
    </location>
</feature>
<protein>
    <submittedName>
        <fullName evidence="2">(salmon louse) hypothetical protein</fullName>
    </submittedName>
</protein>
<sequence length="185" mass="21986">MSLSTFNKPSLRIIIYIYIFCKNGKTRITRNGFDASKKKSQQELMNEKHRLLKKKADSNQCKRKALEKSMELDEMVEEQMKEHEERRTLMNPKFQMILSKINKKQLTIEPQNSIEVSRDAQNALLKSQETWQRIQNTKSNYDKLIRIQEQQSDPETATQAMKNLWNTQQKEDAKAKRNMKKTSFR</sequence>
<dbReference type="Proteomes" id="UP000675881">
    <property type="component" value="Chromosome 15"/>
</dbReference>